<evidence type="ECO:0000256" key="3">
    <source>
        <dbReference type="ARBA" id="ARBA00022679"/>
    </source>
</evidence>
<evidence type="ECO:0000256" key="9">
    <source>
        <dbReference type="ARBA" id="ARBA00038276"/>
    </source>
</evidence>
<keyword evidence="7" id="KW-0067">ATP-binding</keyword>
<evidence type="ECO:0000256" key="1">
    <source>
        <dbReference type="ARBA" id="ARBA00001946"/>
    </source>
</evidence>
<gene>
    <name evidence="11" type="ORF">ENL39_00595</name>
</gene>
<keyword evidence="3" id="KW-0808">Transferase</keyword>
<feature type="domain" description="Polymerase nucleotidyl transferase" evidence="10">
    <location>
        <begin position="11"/>
        <end position="101"/>
    </location>
</feature>
<comment type="similarity">
    <text evidence="9">Belongs to the MntA antitoxin family.</text>
</comment>
<dbReference type="Proteomes" id="UP000886070">
    <property type="component" value="Unassembled WGS sequence"/>
</dbReference>
<accession>A0A7V5HY00</accession>
<keyword evidence="8" id="KW-0460">Magnesium</keyword>
<evidence type="ECO:0000256" key="8">
    <source>
        <dbReference type="ARBA" id="ARBA00022842"/>
    </source>
</evidence>
<dbReference type="InterPro" id="IPR043519">
    <property type="entry name" value="NT_sf"/>
</dbReference>
<evidence type="ECO:0000256" key="4">
    <source>
        <dbReference type="ARBA" id="ARBA00022695"/>
    </source>
</evidence>
<comment type="caution">
    <text evidence="11">The sequence shown here is derived from an EMBL/GenBank/DDBJ whole genome shotgun (WGS) entry which is preliminary data.</text>
</comment>
<evidence type="ECO:0000256" key="7">
    <source>
        <dbReference type="ARBA" id="ARBA00022840"/>
    </source>
</evidence>
<keyword evidence="4" id="KW-0548">Nucleotidyltransferase</keyword>
<organism evidence="11">
    <name type="scientific">Aerophobetes bacterium</name>
    <dbReference type="NCBI Taxonomy" id="2030807"/>
    <lineage>
        <taxon>Bacteria</taxon>
        <taxon>Candidatus Aerophobota</taxon>
    </lineage>
</organism>
<dbReference type="CDD" id="cd05403">
    <property type="entry name" value="NT_KNTase_like"/>
    <property type="match status" value="1"/>
</dbReference>
<comment type="cofactor">
    <cofactor evidence="1">
        <name>Mg(2+)</name>
        <dbReference type="ChEBI" id="CHEBI:18420"/>
    </cofactor>
</comment>
<keyword evidence="6" id="KW-0547">Nucleotide-binding</keyword>
<dbReference type="Pfam" id="PF01909">
    <property type="entry name" value="NTP_transf_2"/>
    <property type="match status" value="1"/>
</dbReference>
<dbReference type="PANTHER" id="PTHR33571">
    <property type="entry name" value="SSL8005 PROTEIN"/>
    <property type="match status" value="1"/>
</dbReference>
<dbReference type="EMBL" id="DRTT01000013">
    <property type="protein sequence ID" value="HHF97974.1"/>
    <property type="molecule type" value="Genomic_DNA"/>
</dbReference>
<dbReference type="AlphaFoldDB" id="A0A7V5HY00"/>
<dbReference type="PANTHER" id="PTHR33571:SF14">
    <property type="entry name" value="PROTEIN ADENYLYLTRANSFERASE MJ0435-RELATED"/>
    <property type="match status" value="1"/>
</dbReference>
<evidence type="ECO:0000313" key="11">
    <source>
        <dbReference type="EMBL" id="HHF97974.1"/>
    </source>
</evidence>
<keyword evidence="2" id="KW-1277">Toxin-antitoxin system</keyword>
<protein>
    <submittedName>
        <fullName evidence="11">Nucleotidyltransferase</fullName>
    </submittedName>
</protein>
<evidence type="ECO:0000256" key="2">
    <source>
        <dbReference type="ARBA" id="ARBA00022649"/>
    </source>
</evidence>
<evidence type="ECO:0000259" key="10">
    <source>
        <dbReference type="Pfam" id="PF01909"/>
    </source>
</evidence>
<dbReference type="GO" id="GO:0016779">
    <property type="term" value="F:nucleotidyltransferase activity"/>
    <property type="evidence" value="ECO:0007669"/>
    <property type="project" value="UniProtKB-KW"/>
</dbReference>
<dbReference type="InterPro" id="IPR002934">
    <property type="entry name" value="Polymerase_NTP_transf_dom"/>
</dbReference>
<proteinExistence type="inferred from homology"/>
<reference evidence="11" key="1">
    <citation type="journal article" date="2020" name="mSystems">
        <title>Genome- and Community-Level Interaction Insights into Carbon Utilization and Element Cycling Functions of Hydrothermarchaeota in Hydrothermal Sediment.</title>
        <authorList>
            <person name="Zhou Z."/>
            <person name="Liu Y."/>
            <person name="Xu W."/>
            <person name="Pan J."/>
            <person name="Luo Z.H."/>
            <person name="Li M."/>
        </authorList>
    </citation>
    <scope>NUCLEOTIDE SEQUENCE [LARGE SCALE GENOMIC DNA]</scope>
    <source>
        <strain evidence="11">HyVt-92</strain>
    </source>
</reference>
<keyword evidence="5" id="KW-0479">Metal-binding</keyword>
<dbReference type="InterPro" id="IPR052038">
    <property type="entry name" value="Type-VII_TA_antitoxin"/>
</dbReference>
<dbReference type="GO" id="GO:0005524">
    <property type="term" value="F:ATP binding"/>
    <property type="evidence" value="ECO:0007669"/>
    <property type="project" value="UniProtKB-KW"/>
</dbReference>
<sequence>MREIDRIMRILKDHKEELKRRFSLKKIGVFGSYTREEQTPESDIDIYVEFDIKNLTFDKYLELIDYLEKLLGRKIDLITKYGVETIRIPYIKEEIKRSLIYA</sequence>
<name>A0A7V5HY00_UNCAE</name>
<dbReference type="Gene3D" id="3.30.460.10">
    <property type="entry name" value="Beta Polymerase, domain 2"/>
    <property type="match status" value="1"/>
</dbReference>
<dbReference type="SUPFAM" id="SSF81301">
    <property type="entry name" value="Nucleotidyltransferase"/>
    <property type="match status" value="1"/>
</dbReference>
<evidence type="ECO:0000256" key="6">
    <source>
        <dbReference type="ARBA" id="ARBA00022741"/>
    </source>
</evidence>
<dbReference type="GO" id="GO:0046872">
    <property type="term" value="F:metal ion binding"/>
    <property type="evidence" value="ECO:0007669"/>
    <property type="project" value="UniProtKB-KW"/>
</dbReference>
<evidence type="ECO:0000256" key="5">
    <source>
        <dbReference type="ARBA" id="ARBA00022723"/>
    </source>
</evidence>